<feature type="signal peptide" evidence="1">
    <location>
        <begin position="1"/>
        <end position="28"/>
    </location>
</feature>
<gene>
    <name evidence="2" type="ORF">AWB79_02709</name>
</gene>
<evidence type="ECO:0000256" key="1">
    <source>
        <dbReference type="SAM" id="SignalP"/>
    </source>
</evidence>
<evidence type="ECO:0000313" key="3">
    <source>
        <dbReference type="Proteomes" id="UP000054851"/>
    </source>
</evidence>
<sequence length="205" mass="21715">MKRIKTAISLTLLATLGGVLTAPISSNAEWVQNPMGVPRAPGCDPGYSWQKLGVRYQCATPQPSCAYGFASGPSWNGSTWVYSCNAPPPPPPPPACPSGYTQQTAPSWNGSAWVGQVCIPAAQTRPPGPNPQICQAYVTQKLGFWPGWGQQNSIYDDGRNTTYTTNTWTASVNEYEFATCSVSDSTGAVTGYEVQGYGDTSGFGG</sequence>
<feature type="chain" id="PRO_5007620809" description="Secreted protein" evidence="1">
    <location>
        <begin position="29"/>
        <end position="205"/>
    </location>
</feature>
<organism evidence="2 3">
    <name type="scientific">Caballeronia hypogeia</name>
    <dbReference type="NCBI Taxonomy" id="1777140"/>
    <lineage>
        <taxon>Bacteria</taxon>
        <taxon>Pseudomonadati</taxon>
        <taxon>Pseudomonadota</taxon>
        <taxon>Betaproteobacteria</taxon>
        <taxon>Burkholderiales</taxon>
        <taxon>Burkholderiaceae</taxon>
        <taxon>Caballeronia</taxon>
    </lineage>
</organism>
<dbReference type="Proteomes" id="UP000054851">
    <property type="component" value="Unassembled WGS sequence"/>
</dbReference>
<evidence type="ECO:0000313" key="2">
    <source>
        <dbReference type="EMBL" id="SAK60428.1"/>
    </source>
</evidence>
<dbReference type="EMBL" id="FCOA02000007">
    <property type="protein sequence ID" value="SAK60428.1"/>
    <property type="molecule type" value="Genomic_DNA"/>
</dbReference>
<evidence type="ECO:0008006" key="4">
    <source>
        <dbReference type="Google" id="ProtNLM"/>
    </source>
</evidence>
<dbReference type="AlphaFoldDB" id="A0A158AR53"/>
<keyword evidence="3" id="KW-1185">Reference proteome</keyword>
<dbReference type="STRING" id="1777140.AWB79_02709"/>
<accession>A0A158AR53</accession>
<keyword evidence="1" id="KW-0732">Signal</keyword>
<proteinExistence type="predicted"/>
<protein>
    <recommendedName>
        <fullName evidence="4">Secreted protein</fullName>
    </recommendedName>
</protein>
<name>A0A158AR53_9BURK</name>
<reference evidence="2" key="1">
    <citation type="submission" date="2016-01" db="EMBL/GenBank/DDBJ databases">
        <authorList>
            <person name="Peeters C."/>
        </authorList>
    </citation>
    <scope>NUCLEOTIDE SEQUENCE</scope>
    <source>
        <strain evidence="2">LMG 29322</strain>
    </source>
</reference>
<comment type="caution">
    <text evidence="2">The sequence shown here is derived from an EMBL/GenBank/DDBJ whole genome shotgun (WGS) entry which is preliminary data.</text>
</comment>